<dbReference type="CDD" id="cd08414">
    <property type="entry name" value="PBP2_LTTR_aromatics_like"/>
    <property type="match status" value="1"/>
</dbReference>
<dbReference type="PANTHER" id="PTHR30346:SF0">
    <property type="entry name" value="HCA OPERON TRANSCRIPTIONAL ACTIVATOR HCAR"/>
    <property type="match status" value="1"/>
</dbReference>
<dbReference type="GO" id="GO:0003700">
    <property type="term" value="F:DNA-binding transcription factor activity"/>
    <property type="evidence" value="ECO:0007669"/>
    <property type="project" value="InterPro"/>
</dbReference>
<dbReference type="PRINTS" id="PR00039">
    <property type="entry name" value="HTHLYSR"/>
</dbReference>
<dbReference type="InterPro" id="IPR005119">
    <property type="entry name" value="LysR_subst-bd"/>
</dbReference>
<evidence type="ECO:0000256" key="2">
    <source>
        <dbReference type="ARBA" id="ARBA00023015"/>
    </source>
</evidence>
<dbReference type="AlphaFoldDB" id="A0A7X5ZQW2"/>
<proteinExistence type="inferred from homology"/>
<dbReference type="EMBL" id="JAAOYM010000001">
    <property type="protein sequence ID" value="NIJ11891.1"/>
    <property type="molecule type" value="Genomic_DNA"/>
</dbReference>
<dbReference type="GO" id="GO:0003677">
    <property type="term" value="F:DNA binding"/>
    <property type="evidence" value="ECO:0007669"/>
    <property type="project" value="UniProtKB-KW"/>
</dbReference>
<evidence type="ECO:0000259" key="5">
    <source>
        <dbReference type="PROSITE" id="PS50931"/>
    </source>
</evidence>
<dbReference type="GO" id="GO:0032993">
    <property type="term" value="C:protein-DNA complex"/>
    <property type="evidence" value="ECO:0007669"/>
    <property type="project" value="TreeGrafter"/>
</dbReference>
<keyword evidence="2" id="KW-0805">Transcription regulation</keyword>
<dbReference type="InterPro" id="IPR000847">
    <property type="entry name" value="LysR_HTH_N"/>
</dbReference>
<dbReference type="InterPro" id="IPR036388">
    <property type="entry name" value="WH-like_DNA-bd_sf"/>
</dbReference>
<dbReference type="Gene3D" id="3.40.190.10">
    <property type="entry name" value="Periplasmic binding protein-like II"/>
    <property type="match status" value="2"/>
</dbReference>
<dbReference type="FunFam" id="1.10.10.10:FF:000001">
    <property type="entry name" value="LysR family transcriptional regulator"/>
    <property type="match status" value="1"/>
</dbReference>
<gene>
    <name evidence="6" type="ORF">FHU38_002235</name>
</gene>
<reference evidence="6 7" key="1">
    <citation type="submission" date="2020-03" db="EMBL/GenBank/DDBJ databases">
        <title>Sequencing the genomes of 1000 actinobacteria strains.</title>
        <authorList>
            <person name="Klenk H.-P."/>
        </authorList>
    </citation>
    <scope>NUCLEOTIDE SEQUENCE [LARGE SCALE GENOMIC DNA]</scope>
    <source>
        <strain evidence="6 7">DSM 45685</strain>
    </source>
</reference>
<feature type="domain" description="HTH lysR-type" evidence="5">
    <location>
        <begin position="1"/>
        <end position="58"/>
    </location>
</feature>
<dbReference type="SUPFAM" id="SSF46785">
    <property type="entry name" value="Winged helix' DNA-binding domain"/>
    <property type="match status" value="1"/>
</dbReference>
<keyword evidence="4" id="KW-0804">Transcription</keyword>
<evidence type="ECO:0000313" key="7">
    <source>
        <dbReference type="Proteomes" id="UP000545493"/>
    </source>
</evidence>
<organism evidence="6 7">
    <name type="scientific">Saccharomonospora amisosensis</name>
    <dbReference type="NCBI Taxonomy" id="1128677"/>
    <lineage>
        <taxon>Bacteria</taxon>
        <taxon>Bacillati</taxon>
        <taxon>Actinomycetota</taxon>
        <taxon>Actinomycetes</taxon>
        <taxon>Pseudonocardiales</taxon>
        <taxon>Pseudonocardiaceae</taxon>
        <taxon>Saccharomonospora</taxon>
    </lineage>
</organism>
<evidence type="ECO:0000313" key="6">
    <source>
        <dbReference type="EMBL" id="NIJ11891.1"/>
    </source>
</evidence>
<dbReference type="Pfam" id="PF00126">
    <property type="entry name" value="HTH_1"/>
    <property type="match status" value="1"/>
</dbReference>
<dbReference type="InterPro" id="IPR036390">
    <property type="entry name" value="WH_DNA-bd_sf"/>
</dbReference>
<dbReference type="Proteomes" id="UP000545493">
    <property type="component" value="Unassembled WGS sequence"/>
</dbReference>
<dbReference type="PROSITE" id="PS50931">
    <property type="entry name" value="HTH_LYSR"/>
    <property type="match status" value="1"/>
</dbReference>
<name>A0A7X5ZQW2_9PSEU</name>
<dbReference type="RefSeq" id="WP_167169856.1">
    <property type="nucleotide sequence ID" value="NZ_JAAOYM010000001.1"/>
</dbReference>
<accession>A0A7X5ZQW2</accession>
<dbReference type="Pfam" id="PF03466">
    <property type="entry name" value="LysR_substrate"/>
    <property type="match status" value="1"/>
</dbReference>
<evidence type="ECO:0000256" key="1">
    <source>
        <dbReference type="ARBA" id="ARBA00009437"/>
    </source>
</evidence>
<evidence type="ECO:0000256" key="4">
    <source>
        <dbReference type="ARBA" id="ARBA00023163"/>
    </source>
</evidence>
<sequence length="302" mass="32733">MEFRYLVSFLALAEELHFGRAAAKLHLTQPSLSQQLQRLERKLGVMLVVRSSHEVRLTPAGEVFREHVQAIVEELDRATRAARATAEGRSGTVRVGYNLSAWRDVLPRVLSVMHERFPQVVVELSERRSGAQLAALREGDLDVAFAYSGAAATDLGQRRLMRVPIVALVGVRHPWAGRRRVDFAELAGQPCVLFAREQSPAMYDTIIATAEKLGIGLQVAHRVDDLGATAIVVATRPVVAFVSAHRGEHEAAAGIGSVAVPFAEPAPAVDLRAVWRVDDQPSTVQAFLACLDDACPTPAASG</sequence>
<evidence type="ECO:0000256" key="3">
    <source>
        <dbReference type="ARBA" id="ARBA00023125"/>
    </source>
</evidence>
<dbReference type="PANTHER" id="PTHR30346">
    <property type="entry name" value="TRANSCRIPTIONAL DUAL REGULATOR HCAR-RELATED"/>
    <property type="match status" value="1"/>
</dbReference>
<dbReference type="SUPFAM" id="SSF53850">
    <property type="entry name" value="Periplasmic binding protein-like II"/>
    <property type="match status" value="1"/>
</dbReference>
<comment type="similarity">
    <text evidence="1">Belongs to the LysR transcriptional regulatory family.</text>
</comment>
<keyword evidence="7" id="KW-1185">Reference proteome</keyword>
<protein>
    <submittedName>
        <fullName evidence="6">DNA-binding transcriptional LysR family regulator</fullName>
    </submittedName>
</protein>
<dbReference type="Gene3D" id="1.10.10.10">
    <property type="entry name" value="Winged helix-like DNA-binding domain superfamily/Winged helix DNA-binding domain"/>
    <property type="match status" value="1"/>
</dbReference>
<keyword evidence="3 6" id="KW-0238">DNA-binding</keyword>
<comment type="caution">
    <text evidence="6">The sequence shown here is derived from an EMBL/GenBank/DDBJ whole genome shotgun (WGS) entry which is preliminary data.</text>
</comment>